<sequence length="181" mass="19061">MVVRRVEGGGHVRVRTVVAAATAGVTAVLLTACEGQPGAAAIVDGEVISQSYVATAQSDLVEQFPGVGPQIVVQMLVLAPFVHGVSADQGAALSMQDVRDSVTVNVGPEAADQLGDEAFEVLRADLALQQLFAENDQDAVITELQSRFAAAEIQVNPRYGRFSAEAGGIEAIQLDWIRYVE</sequence>
<dbReference type="PROSITE" id="PS51257">
    <property type="entry name" value="PROKAR_LIPOPROTEIN"/>
    <property type="match status" value="1"/>
</dbReference>
<proteinExistence type="predicted"/>
<organism evidence="1 2">
    <name type="scientific">Cellulomonas bogoriensis 69B4 = DSM 16987</name>
    <dbReference type="NCBI Taxonomy" id="1386082"/>
    <lineage>
        <taxon>Bacteria</taxon>
        <taxon>Bacillati</taxon>
        <taxon>Actinomycetota</taxon>
        <taxon>Actinomycetes</taxon>
        <taxon>Micrococcales</taxon>
        <taxon>Cellulomonadaceae</taxon>
        <taxon>Cellulomonas</taxon>
    </lineage>
</organism>
<evidence type="ECO:0008006" key="3">
    <source>
        <dbReference type="Google" id="ProtNLM"/>
    </source>
</evidence>
<evidence type="ECO:0000313" key="1">
    <source>
        <dbReference type="EMBL" id="KGM10308.1"/>
    </source>
</evidence>
<gene>
    <name evidence="1" type="ORF">N869_01790</name>
</gene>
<name>A0A0A0BPA9_9CELL</name>
<reference evidence="1 2" key="1">
    <citation type="submission" date="2013-08" db="EMBL/GenBank/DDBJ databases">
        <title>Genome sequencing of Cellulomonas bogoriensis 69B4.</title>
        <authorList>
            <person name="Chen F."/>
            <person name="Li Y."/>
            <person name="Wang G."/>
        </authorList>
    </citation>
    <scope>NUCLEOTIDE SEQUENCE [LARGE SCALE GENOMIC DNA]</scope>
    <source>
        <strain evidence="1 2">69B4</strain>
    </source>
</reference>
<comment type="caution">
    <text evidence="1">The sequence shown here is derived from an EMBL/GenBank/DDBJ whole genome shotgun (WGS) entry which is preliminary data.</text>
</comment>
<evidence type="ECO:0000313" key="2">
    <source>
        <dbReference type="Proteomes" id="UP000054314"/>
    </source>
</evidence>
<accession>A0A0A0BPA9</accession>
<keyword evidence="2" id="KW-1185">Reference proteome</keyword>
<dbReference type="AlphaFoldDB" id="A0A0A0BPA9"/>
<dbReference type="Proteomes" id="UP000054314">
    <property type="component" value="Unassembled WGS sequence"/>
</dbReference>
<dbReference type="EMBL" id="AXCZ01000148">
    <property type="protein sequence ID" value="KGM10308.1"/>
    <property type="molecule type" value="Genomic_DNA"/>
</dbReference>
<protein>
    <recommendedName>
        <fullName evidence="3">Lipoprotein</fullName>
    </recommendedName>
</protein>